<evidence type="ECO:0000256" key="2">
    <source>
        <dbReference type="ARBA" id="ARBA00022695"/>
    </source>
</evidence>
<comment type="caution">
    <text evidence="4">The sequence shown here is derived from an EMBL/GenBank/DDBJ whole genome shotgun (WGS) entry which is preliminary data.</text>
</comment>
<accession>A0A3M7LA67</accession>
<feature type="domain" description="Nucleotidyl transferase" evidence="3">
    <location>
        <begin position="8"/>
        <end position="271"/>
    </location>
</feature>
<evidence type="ECO:0000256" key="1">
    <source>
        <dbReference type="ARBA" id="ARBA00022679"/>
    </source>
</evidence>
<dbReference type="InterPro" id="IPR005835">
    <property type="entry name" value="NTP_transferase_dom"/>
</dbReference>
<protein>
    <submittedName>
        <fullName evidence="4">Nucleotidyltransferase</fullName>
    </submittedName>
</protein>
<evidence type="ECO:0000313" key="5">
    <source>
        <dbReference type="Proteomes" id="UP000267524"/>
    </source>
</evidence>
<dbReference type="RefSeq" id="WP_122546766.1">
    <property type="nucleotide sequence ID" value="NZ_QWIV01000013.1"/>
</dbReference>
<dbReference type="PANTHER" id="PTHR43584:SF8">
    <property type="entry name" value="N-ACETYLMURAMATE ALPHA-1-PHOSPHATE URIDYLYLTRANSFERASE"/>
    <property type="match status" value="1"/>
</dbReference>
<dbReference type="EMBL" id="QWIV01000013">
    <property type="protein sequence ID" value="RMZ59643.1"/>
    <property type="molecule type" value="Genomic_DNA"/>
</dbReference>
<dbReference type="Gene3D" id="3.90.550.10">
    <property type="entry name" value="Spore Coat Polysaccharide Biosynthesis Protein SpsA, Chain A"/>
    <property type="match status" value="1"/>
</dbReference>
<evidence type="ECO:0000259" key="3">
    <source>
        <dbReference type="Pfam" id="PF00483"/>
    </source>
</evidence>
<sequence>MNSKTTLLILAGGLGTRYKGLKQIDGMLENGSPILEYSLYDALEAGFNKVIIVINRMVPGSYIERLEHISTIKKFELKWIFQDMEKFVNSDRIISSREKPWGTGHAVLCAKEVMEEPFIVINADDFYGKEAYQLAAKEIHSKHISSSQFELIAYPVESTLSENGSVSRGICTLDSEGYLLNIEEQTSIRKEKGSIIYTENEKDIEINPQTLVSMNFFVFHPEIFPYLEIYFNEFIASNPLPTQEFYIPSAVQKMIHEEKVKVRVKASPSQWIGITYADDKILLKNYLEKQIEQHRYPKDVWN</sequence>
<keyword evidence="2" id="KW-0548">Nucleotidyltransferase</keyword>
<dbReference type="InterPro" id="IPR029044">
    <property type="entry name" value="Nucleotide-diphossugar_trans"/>
</dbReference>
<dbReference type="GO" id="GO:0016779">
    <property type="term" value="F:nucleotidyltransferase activity"/>
    <property type="evidence" value="ECO:0007669"/>
    <property type="project" value="UniProtKB-KW"/>
</dbReference>
<keyword evidence="5" id="KW-1185">Reference proteome</keyword>
<dbReference type="SUPFAM" id="SSF53448">
    <property type="entry name" value="Nucleotide-diphospho-sugar transferases"/>
    <property type="match status" value="1"/>
</dbReference>
<name>A0A3M7LA67_9FLAO</name>
<evidence type="ECO:0000313" key="4">
    <source>
        <dbReference type="EMBL" id="RMZ59643.1"/>
    </source>
</evidence>
<gene>
    <name evidence="4" type="ORF">D1632_08415</name>
</gene>
<dbReference type="AlphaFoldDB" id="A0A3M7LA67"/>
<dbReference type="InterPro" id="IPR050065">
    <property type="entry name" value="GlmU-like"/>
</dbReference>
<reference evidence="4 5" key="1">
    <citation type="submission" date="2018-08" db="EMBL/GenBank/DDBJ databases">
        <title>Chryseobacterium nematophagum: a novel matrix digesting pathogen of nematodes.</title>
        <authorList>
            <person name="Page A."/>
            <person name="Roberts M."/>
            <person name="Felix M.-A."/>
            <person name="Weir W."/>
        </authorList>
    </citation>
    <scope>NUCLEOTIDE SEQUENCE [LARGE SCALE GENOMIC DNA]</scope>
    <source>
        <strain evidence="4 5">JUb275</strain>
    </source>
</reference>
<dbReference type="Proteomes" id="UP000267524">
    <property type="component" value="Unassembled WGS sequence"/>
</dbReference>
<dbReference type="Pfam" id="PF00483">
    <property type="entry name" value="NTP_transferase"/>
    <property type="match status" value="1"/>
</dbReference>
<proteinExistence type="predicted"/>
<organism evidence="4 5">
    <name type="scientific">Chryseobacterium nematophagum</name>
    <dbReference type="NCBI Taxonomy" id="2305228"/>
    <lineage>
        <taxon>Bacteria</taxon>
        <taxon>Pseudomonadati</taxon>
        <taxon>Bacteroidota</taxon>
        <taxon>Flavobacteriia</taxon>
        <taxon>Flavobacteriales</taxon>
        <taxon>Weeksellaceae</taxon>
        <taxon>Chryseobacterium group</taxon>
        <taxon>Chryseobacterium</taxon>
    </lineage>
</organism>
<keyword evidence="1 4" id="KW-0808">Transferase</keyword>
<dbReference type="PANTHER" id="PTHR43584">
    <property type="entry name" value="NUCLEOTIDYL TRANSFERASE"/>
    <property type="match status" value="1"/>
</dbReference>